<keyword evidence="7" id="KW-1185">Reference proteome</keyword>
<dbReference type="InterPro" id="IPR058163">
    <property type="entry name" value="LysR-type_TF_proteobact-type"/>
</dbReference>
<gene>
    <name evidence="6" type="ORF">CLG96_17920</name>
</gene>
<protein>
    <submittedName>
        <fullName evidence="6">LysR family transcriptional regulator</fullName>
    </submittedName>
</protein>
<dbReference type="GO" id="GO:0006351">
    <property type="term" value="P:DNA-templated transcription"/>
    <property type="evidence" value="ECO:0007669"/>
    <property type="project" value="TreeGrafter"/>
</dbReference>
<name>A0A2T5FTM2_9SPHN</name>
<keyword evidence="3" id="KW-0238">DNA-binding</keyword>
<sequence length="316" mass="34683">MARLEVNRAGEMEVFVRAVELGGFSAAARSLRMTPSAVSKLVARLEARLGARLINRSTRKLQLTAEGLAFHERALRVLADLDEAERAVAAGAAPRGRVRVNSNVPFGLHYLLPLAPRFTELHPEVTLDITITDQVIDLMDERADVAIRVGPMRASQLMSRKLGESRMAIVASPTYLARRPAPASPAELADHSLISFNFARHCDEWPFRAGNERFFLPAHGQVMVGDGESARRLAIAGQGLARLSLFHIGRDIAAGRLVPVLEAFNPGDVEEINAVYLGQGGWLPARIRSFIDFLVETVDIENPSRADRKPEEFGHS</sequence>
<evidence type="ECO:0000256" key="4">
    <source>
        <dbReference type="ARBA" id="ARBA00023163"/>
    </source>
</evidence>
<dbReference type="RefSeq" id="WP_107970148.1">
    <property type="nucleotide sequence ID" value="NZ_NWBU01000018.1"/>
</dbReference>
<dbReference type="PROSITE" id="PS50931">
    <property type="entry name" value="HTH_LYSR"/>
    <property type="match status" value="1"/>
</dbReference>
<dbReference type="FunFam" id="1.10.10.10:FF:000001">
    <property type="entry name" value="LysR family transcriptional regulator"/>
    <property type="match status" value="1"/>
</dbReference>
<dbReference type="InterPro" id="IPR005119">
    <property type="entry name" value="LysR_subst-bd"/>
</dbReference>
<dbReference type="SUPFAM" id="SSF53850">
    <property type="entry name" value="Periplasmic binding protein-like II"/>
    <property type="match status" value="1"/>
</dbReference>
<reference evidence="6 7" key="1">
    <citation type="submission" date="2017-09" db="EMBL/GenBank/DDBJ databases">
        <title>Sphingomonas panjinensis sp.nov., isolated from oil-contaminated soil.</title>
        <authorList>
            <person name="Wang L."/>
            <person name="Chen L."/>
        </authorList>
    </citation>
    <scope>NUCLEOTIDE SEQUENCE [LARGE SCALE GENOMIC DNA]</scope>
    <source>
        <strain evidence="6 7">FW-11</strain>
    </source>
</reference>
<dbReference type="Pfam" id="PF00126">
    <property type="entry name" value="HTH_1"/>
    <property type="match status" value="1"/>
</dbReference>
<evidence type="ECO:0000256" key="3">
    <source>
        <dbReference type="ARBA" id="ARBA00023125"/>
    </source>
</evidence>
<dbReference type="Gene3D" id="3.40.190.290">
    <property type="match status" value="1"/>
</dbReference>
<accession>A0A2T5FTM2</accession>
<dbReference type="InterPro" id="IPR036388">
    <property type="entry name" value="WH-like_DNA-bd_sf"/>
</dbReference>
<dbReference type="Pfam" id="PF03466">
    <property type="entry name" value="LysR_substrate"/>
    <property type="match status" value="1"/>
</dbReference>
<evidence type="ECO:0000256" key="2">
    <source>
        <dbReference type="ARBA" id="ARBA00023015"/>
    </source>
</evidence>
<dbReference type="OrthoDB" id="9786526at2"/>
<dbReference type="InterPro" id="IPR036390">
    <property type="entry name" value="WH_DNA-bd_sf"/>
</dbReference>
<evidence type="ECO:0000313" key="6">
    <source>
        <dbReference type="EMBL" id="PTQ07420.1"/>
    </source>
</evidence>
<comment type="caution">
    <text evidence="6">The sequence shown here is derived from an EMBL/GenBank/DDBJ whole genome shotgun (WGS) entry which is preliminary data.</text>
</comment>
<organism evidence="6 7">
    <name type="scientific">Sphingomonas oleivorans</name>
    <dbReference type="NCBI Taxonomy" id="1735121"/>
    <lineage>
        <taxon>Bacteria</taxon>
        <taxon>Pseudomonadati</taxon>
        <taxon>Pseudomonadota</taxon>
        <taxon>Alphaproteobacteria</taxon>
        <taxon>Sphingomonadales</taxon>
        <taxon>Sphingomonadaceae</taxon>
        <taxon>Sphingomonas</taxon>
    </lineage>
</organism>
<dbReference type="Gene3D" id="1.10.10.10">
    <property type="entry name" value="Winged helix-like DNA-binding domain superfamily/Winged helix DNA-binding domain"/>
    <property type="match status" value="1"/>
</dbReference>
<evidence type="ECO:0000256" key="1">
    <source>
        <dbReference type="ARBA" id="ARBA00009437"/>
    </source>
</evidence>
<dbReference type="GO" id="GO:0003700">
    <property type="term" value="F:DNA-binding transcription factor activity"/>
    <property type="evidence" value="ECO:0007669"/>
    <property type="project" value="InterPro"/>
</dbReference>
<dbReference type="PANTHER" id="PTHR30537">
    <property type="entry name" value="HTH-TYPE TRANSCRIPTIONAL REGULATOR"/>
    <property type="match status" value="1"/>
</dbReference>
<feature type="domain" description="HTH lysR-type" evidence="5">
    <location>
        <begin position="12"/>
        <end position="64"/>
    </location>
</feature>
<dbReference type="EMBL" id="NWBU01000018">
    <property type="protein sequence ID" value="PTQ07420.1"/>
    <property type="molecule type" value="Genomic_DNA"/>
</dbReference>
<evidence type="ECO:0000313" key="7">
    <source>
        <dbReference type="Proteomes" id="UP000244162"/>
    </source>
</evidence>
<dbReference type="PANTHER" id="PTHR30537:SF71">
    <property type="entry name" value="TRANSCRIPTIONAL REGULATORY PROTEIN"/>
    <property type="match status" value="1"/>
</dbReference>
<keyword evidence="2" id="KW-0805">Transcription regulation</keyword>
<comment type="similarity">
    <text evidence="1">Belongs to the LysR transcriptional regulatory family.</text>
</comment>
<proteinExistence type="inferred from homology"/>
<dbReference type="SUPFAM" id="SSF46785">
    <property type="entry name" value="Winged helix' DNA-binding domain"/>
    <property type="match status" value="1"/>
</dbReference>
<dbReference type="AlphaFoldDB" id="A0A2T5FTM2"/>
<dbReference type="GO" id="GO:0043565">
    <property type="term" value="F:sequence-specific DNA binding"/>
    <property type="evidence" value="ECO:0007669"/>
    <property type="project" value="TreeGrafter"/>
</dbReference>
<dbReference type="Proteomes" id="UP000244162">
    <property type="component" value="Unassembled WGS sequence"/>
</dbReference>
<evidence type="ECO:0000259" key="5">
    <source>
        <dbReference type="PROSITE" id="PS50931"/>
    </source>
</evidence>
<keyword evidence="4" id="KW-0804">Transcription</keyword>
<dbReference type="InterPro" id="IPR000847">
    <property type="entry name" value="LysR_HTH_N"/>
</dbReference>